<evidence type="ECO:0000313" key="7">
    <source>
        <dbReference type="Proteomes" id="UP001485043"/>
    </source>
</evidence>
<dbReference type="Gene3D" id="3.30.40.100">
    <property type="match status" value="1"/>
</dbReference>
<dbReference type="EMBL" id="JALJOV010001552">
    <property type="protein sequence ID" value="KAK9846171.1"/>
    <property type="molecule type" value="Genomic_DNA"/>
</dbReference>
<dbReference type="Proteomes" id="UP001485043">
    <property type="component" value="Unassembled WGS sequence"/>
</dbReference>
<evidence type="ECO:0000256" key="4">
    <source>
        <dbReference type="SAM" id="MobiDB-lite"/>
    </source>
</evidence>
<keyword evidence="7" id="KW-1185">Reference proteome</keyword>
<gene>
    <name evidence="6" type="ORF">WJX84_004708</name>
</gene>
<keyword evidence="2" id="KW-0863">Zinc-finger</keyword>
<evidence type="ECO:0000256" key="2">
    <source>
        <dbReference type="ARBA" id="ARBA00022771"/>
    </source>
</evidence>
<dbReference type="GO" id="GO:0008270">
    <property type="term" value="F:zinc ion binding"/>
    <property type="evidence" value="ECO:0007669"/>
    <property type="project" value="UniProtKB-KW"/>
</dbReference>
<evidence type="ECO:0000313" key="6">
    <source>
        <dbReference type="EMBL" id="KAK9846171.1"/>
    </source>
</evidence>
<name>A0AAW1SK14_9CHLO</name>
<dbReference type="PROSITE" id="PS51050">
    <property type="entry name" value="ZF_CW"/>
    <property type="match status" value="1"/>
</dbReference>
<accession>A0AAW1SK14</accession>
<sequence length="503" mass="54110">MQDLAPELKAKLGKAKAEHGGERKSSRQQSQNRRNWASAFEDQEASNEPSKRCATPVTRQTHEELQSWILCDQCGKWRTTTAAIARSVEAGGPASKWSCGLLRPGATCRTSASDWGTVVRRAATVNRLAHLGCPISELAPRQACANGLPSASNTWAAQDSSPTPWLEYVPGRDKLVQADQLAAGLQAWDAASGEHILSTSRVSSEAIAHCSPFILRALELFGAGMLPLVVDGRASAGPVDLKAFLGQPAVAEEARQALHRRAARLCSEGKAQSSGPSQLHHVVHISADARKVWIGDAEGDSTVGGKHSMEYAKEWRSNPIQSWAGGLKLADMPGAKPNHVVQSVLSRLLEPEKPSLVQLVDHVWSLFAADPSTCAAAKRMLQSSAPCWLGACLGISAWNAFSLNIDYRTAAHVDGKNMPGSYSALIIFETGPIFHGSFYVLPQYHAALDLKQGVVVFHRSGDQAVGLHGNSTIWRPSDSTHRIALVLYQTDMKTTTTANDATL</sequence>
<feature type="compositionally biased region" description="Basic and acidic residues" evidence="4">
    <location>
        <begin position="1"/>
        <end position="25"/>
    </location>
</feature>
<reference evidence="6 7" key="1">
    <citation type="journal article" date="2024" name="Nat. Commun.">
        <title>Phylogenomics reveals the evolutionary origins of lichenization in chlorophyte algae.</title>
        <authorList>
            <person name="Puginier C."/>
            <person name="Libourel C."/>
            <person name="Otte J."/>
            <person name="Skaloud P."/>
            <person name="Haon M."/>
            <person name="Grisel S."/>
            <person name="Petersen M."/>
            <person name="Berrin J.G."/>
            <person name="Delaux P.M."/>
            <person name="Dal Grande F."/>
            <person name="Keller J."/>
        </authorList>
    </citation>
    <scope>NUCLEOTIDE SEQUENCE [LARGE SCALE GENOMIC DNA]</scope>
    <source>
        <strain evidence="6 7">SAG 2523</strain>
    </source>
</reference>
<keyword evidence="3" id="KW-0862">Zinc</keyword>
<protein>
    <recommendedName>
        <fullName evidence="5">CW-type domain-containing protein</fullName>
    </recommendedName>
</protein>
<dbReference type="AlphaFoldDB" id="A0AAW1SK14"/>
<feature type="domain" description="CW-type" evidence="5">
    <location>
        <begin position="62"/>
        <end position="116"/>
    </location>
</feature>
<proteinExistence type="predicted"/>
<comment type="caution">
    <text evidence="6">The sequence shown here is derived from an EMBL/GenBank/DDBJ whole genome shotgun (WGS) entry which is preliminary data.</text>
</comment>
<keyword evidence="1" id="KW-0479">Metal-binding</keyword>
<evidence type="ECO:0000259" key="5">
    <source>
        <dbReference type="PROSITE" id="PS51050"/>
    </source>
</evidence>
<evidence type="ECO:0000256" key="3">
    <source>
        <dbReference type="ARBA" id="ARBA00022833"/>
    </source>
</evidence>
<dbReference type="InterPro" id="IPR011124">
    <property type="entry name" value="Znf_CW"/>
</dbReference>
<feature type="region of interest" description="Disordered" evidence="4">
    <location>
        <begin position="1"/>
        <end position="58"/>
    </location>
</feature>
<organism evidence="6 7">
    <name type="scientific">Apatococcus fuscideae</name>
    <dbReference type="NCBI Taxonomy" id="2026836"/>
    <lineage>
        <taxon>Eukaryota</taxon>
        <taxon>Viridiplantae</taxon>
        <taxon>Chlorophyta</taxon>
        <taxon>core chlorophytes</taxon>
        <taxon>Trebouxiophyceae</taxon>
        <taxon>Chlorellales</taxon>
        <taxon>Chlorellaceae</taxon>
        <taxon>Apatococcus</taxon>
    </lineage>
</organism>
<evidence type="ECO:0000256" key="1">
    <source>
        <dbReference type="ARBA" id="ARBA00022723"/>
    </source>
</evidence>